<evidence type="ECO:0000313" key="1">
    <source>
        <dbReference type="EMBL" id="SUZ63792.1"/>
    </source>
</evidence>
<protein>
    <submittedName>
        <fullName evidence="1">Uncharacterized protein</fullName>
    </submittedName>
</protein>
<accession>A0A381P9Z3</accession>
<proteinExistence type="predicted"/>
<name>A0A381P9Z3_9ZZZZ</name>
<dbReference type="EMBL" id="UINC01000925">
    <property type="protein sequence ID" value="SUZ63792.1"/>
    <property type="molecule type" value="Genomic_DNA"/>
</dbReference>
<sequence length="64" mass="7227">MNLAKKIKTCHPGLDPGSRLLASFINYESVKSHKVGSFLPTVEMTYFGFQTFYGAIKNDHFKKS</sequence>
<organism evidence="1">
    <name type="scientific">marine metagenome</name>
    <dbReference type="NCBI Taxonomy" id="408172"/>
    <lineage>
        <taxon>unclassified sequences</taxon>
        <taxon>metagenomes</taxon>
        <taxon>ecological metagenomes</taxon>
    </lineage>
</organism>
<dbReference type="AlphaFoldDB" id="A0A381P9Z3"/>
<gene>
    <name evidence="1" type="ORF">METZ01_LOCUS16646</name>
</gene>
<reference evidence="1" key="1">
    <citation type="submission" date="2018-05" db="EMBL/GenBank/DDBJ databases">
        <authorList>
            <person name="Lanie J.A."/>
            <person name="Ng W.-L."/>
            <person name="Kazmierczak K.M."/>
            <person name="Andrzejewski T.M."/>
            <person name="Davidsen T.M."/>
            <person name="Wayne K.J."/>
            <person name="Tettelin H."/>
            <person name="Glass J.I."/>
            <person name="Rusch D."/>
            <person name="Podicherti R."/>
            <person name="Tsui H.-C.T."/>
            <person name="Winkler M.E."/>
        </authorList>
    </citation>
    <scope>NUCLEOTIDE SEQUENCE</scope>
</reference>